<accession>A0A409XE19</accession>
<comment type="caution">
    <text evidence="1">The sequence shown here is derived from an EMBL/GenBank/DDBJ whole genome shotgun (WGS) entry which is preliminary data.</text>
</comment>
<dbReference type="AlphaFoldDB" id="A0A409XE19"/>
<protein>
    <submittedName>
        <fullName evidence="1">Uncharacterized protein</fullName>
    </submittedName>
</protein>
<evidence type="ECO:0000313" key="1">
    <source>
        <dbReference type="EMBL" id="PPQ88981.1"/>
    </source>
</evidence>
<organism evidence="1 2">
    <name type="scientific">Psilocybe cyanescens</name>
    <dbReference type="NCBI Taxonomy" id="93625"/>
    <lineage>
        <taxon>Eukaryota</taxon>
        <taxon>Fungi</taxon>
        <taxon>Dikarya</taxon>
        <taxon>Basidiomycota</taxon>
        <taxon>Agaricomycotina</taxon>
        <taxon>Agaricomycetes</taxon>
        <taxon>Agaricomycetidae</taxon>
        <taxon>Agaricales</taxon>
        <taxon>Agaricineae</taxon>
        <taxon>Strophariaceae</taxon>
        <taxon>Psilocybe</taxon>
    </lineage>
</organism>
<dbReference type="Proteomes" id="UP000283269">
    <property type="component" value="Unassembled WGS sequence"/>
</dbReference>
<sequence>MSSKIRIRAQPLRPLKDLEVTHTAPALRKARSSPRMIGAEGEPMTFPRELQDKFAAMRAQPDPERWMCVVIKRQKMNYAVGRLIQVDKVREGASCYKIKQTHQALCLYRSDLEKDEKPPWSRDVLDG</sequence>
<dbReference type="EMBL" id="NHYD01001970">
    <property type="protein sequence ID" value="PPQ88981.1"/>
    <property type="molecule type" value="Genomic_DNA"/>
</dbReference>
<keyword evidence="2" id="KW-1185">Reference proteome</keyword>
<reference evidence="1 2" key="1">
    <citation type="journal article" date="2018" name="Evol. Lett.">
        <title>Horizontal gene cluster transfer increased hallucinogenic mushroom diversity.</title>
        <authorList>
            <person name="Reynolds H.T."/>
            <person name="Vijayakumar V."/>
            <person name="Gluck-Thaler E."/>
            <person name="Korotkin H.B."/>
            <person name="Matheny P.B."/>
            <person name="Slot J.C."/>
        </authorList>
    </citation>
    <scope>NUCLEOTIDE SEQUENCE [LARGE SCALE GENOMIC DNA]</scope>
    <source>
        <strain evidence="1 2">2631</strain>
    </source>
</reference>
<gene>
    <name evidence="1" type="ORF">CVT25_005080</name>
</gene>
<dbReference type="InParanoid" id="A0A409XE19"/>
<proteinExistence type="predicted"/>
<evidence type="ECO:0000313" key="2">
    <source>
        <dbReference type="Proteomes" id="UP000283269"/>
    </source>
</evidence>
<dbReference type="OrthoDB" id="3056175at2759"/>
<name>A0A409XE19_PSICY</name>